<gene>
    <name evidence="1" type="ORF">Bpfe_002641</name>
</gene>
<evidence type="ECO:0000313" key="2">
    <source>
        <dbReference type="Proteomes" id="UP001233172"/>
    </source>
</evidence>
<feature type="non-terminal residue" evidence="1">
    <location>
        <position position="1"/>
    </location>
</feature>
<dbReference type="EMBL" id="JASAOG010000006">
    <property type="protein sequence ID" value="KAK0067800.1"/>
    <property type="molecule type" value="Genomic_DNA"/>
</dbReference>
<comment type="caution">
    <text evidence="1">The sequence shown here is derived from an EMBL/GenBank/DDBJ whole genome shotgun (WGS) entry which is preliminary data.</text>
</comment>
<dbReference type="AlphaFoldDB" id="A0AAD8C9A3"/>
<evidence type="ECO:0000313" key="1">
    <source>
        <dbReference type="EMBL" id="KAK0067800.1"/>
    </source>
</evidence>
<proteinExistence type="predicted"/>
<accession>A0AAD8C9A3</accession>
<dbReference type="Proteomes" id="UP001233172">
    <property type="component" value="Unassembled WGS sequence"/>
</dbReference>
<reference evidence="1" key="2">
    <citation type="submission" date="2023-04" db="EMBL/GenBank/DDBJ databases">
        <authorList>
            <person name="Bu L."/>
            <person name="Lu L."/>
            <person name="Laidemitt M.R."/>
            <person name="Zhang S.M."/>
            <person name="Mutuku M."/>
            <person name="Mkoji G."/>
            <person name="Steinauer M."/>
            <person name="Loker E.S."/>
        </authorList>
    </citation>
    <scope>NUCLEOTIDE SEQUENCE</scope>
    <source>
        <strain evidence="1">KasaAsao</strain>
        <tissue evidence="1">Whole Snail</tissue>
    </source>
</reference>
<keyword evidence="2" id="KW-1185">Reference proteome</keyword>
<organism evidence="1 2">
    <name type="scientific">Biomphalaria pfeifferi</name>
    <name type="common">Bloodfluke planorb</name>
    <name type="synonym">Freshwater snail</name>
    <dbReference type="NCBI Taxonomy" id="112525"/>
    <lineage>
        <taxon>Eukaryota</taxon>
        <taxon>Metazoa</taxon>
        <taxon>Spiralia</taxon>
        <taxon>Lophotrochozoa</taxon>
        <taxon>Mollusca</taxon>
        <taxon>Gastropoda</taxon>
        <taxon>Heterobranchia</taxon>
        <taxon>Euthyneura</taxon>
        <taxon>Panpulmonata</taxon>
        <taxon>Hygrophila</taxon>
        <taxon>Lymnaeoidea</taxon>
        <taxon>Planorbidae</taxon>
        <taxon>Biomphalaria</taxon>
    </lineage>
</organism>
<name>A0AAD8C9A3_BIOPF</name>
<sequence>LSTEKQKKLTPLSARRAAEMETLYRLRTAAVALDFQCQEHWKPGIYSCWIGLNDNANEPYDLQISIGQR</sequence>
<reference evidence="1" key="1">
    <citation type="journal article" date="2023" name="PLoS Negl. Trop. Dis.">
        <title>A genome sequence for Biomphalaria pfeifferi, the major vector snail for the human-infecting parasite Schistosoma mansoni.</title>
        <authorList>
            <person name="Bu L."/>
            <person name="Lu L."/>
            <person name="Laidemitt M.R."/>
            <person name="Zhang S.M."/>
            <person name="Mutuku M."/>
            <person name="Mkoji G."/>
            <person name="Steinauer M."/>
            <person name="Loker E.S."/>
        </authorList>
    </citation>
    <scope>NUCLEOTIDE SEQUENCE</scope>
    <source>
        <strain evidence="1">KasaAsao</strain>
    </source>
</reference>
<protein>
    <submittedName>
        <fullName evidence="1">Uncharacterized protein</fullName>
    </submittedName>
</protein>